<dbReference type="PANTHER" id="PTHR19432:SF26">
    <property type="entry name" value="MAJOR FACILITATOR SUPERFAMILY (MFS) PROFILE DOMAIN-CONTAINING PROTEIN"/>
    <property type="match status" value="1"/>
</dbReference>
<feature type="transmembrane region" description="Helical" evidence="6">
    <location>
        <begin position="6"/>
        <end position="24"/>
    </location>
</feature>
<keyword evidence="3 6" id="KW-0812">Transmembrane</keyword>
<comment type="subcellular location">
    <subcellularLocation>
        <location evidence="1">Membrane</location>
        <topology evidence="1">Multi-pass membrane protein</topology>
    </subcellularLocation>
</comment>
<evidence type="ECO:0000256" key="3">
    <source>
        <dbReference type="ARBA" id="ARBA00022692"/>
    </source>
</evidence>
<feature type="non-terminal residue" evidence="7">
    <location>
        <position position="173"/>
    </location>
</feature>
<dbReference type="KEGG" id="eiv:EIN_225500"/>
<dbReference type="Gene3D" id="1.20.1250.20">
    <property type="entry name" value="MFS general substrate transporter like domains"/>
    <property type="match status" value="1"/>
</dbReference>
<evidence type="ECO:0000313" key="8">
    <source>
        <dbReference type="Proteomes" id="UP000014680"/>
    </source>
</evidence>
<reference evidence="7 8" key="1">
    <citation type="submission" date="2012-10" db="EMBL/GenBank/DDBJ databases">
        <authorList>
            <person name="Zafar N."/>
            <person name="Inman J."/>
            <person name="Hall N."/>
            <person name="Lorenzi H."/>
            <person name="Caler E."/>
        </authorList>
    </citation>
    <scope>NUCLEOTIDE SEQUENCE [LARGE SCALE GENOMIC DNA]</scope>
    <source>
        <strain evidence="7 8">IP1</strain>
    </source>
</reference>
<feature type="transmembrane region" description="Helical" evidence="6">
    <location>
        <begin position="73"/>
        <end position="97"/>
    </location>
</feature>
<feature type="transmembrane region" description="Helical" evidence="6">
    <location>
        <begin position="109"/>
        <end position="133"/>
    </location>
</feature>
<name>A0A0A1U2E0_ENTIV</name>
<evidence type="ECO:0000256" key="6">
    <source>
        <dbReference type="SAM" id="Phobius"/>
    </source>
</evidence>
<keyword evidence="8" id="KW-1185">Reference proteome</keyword>
<dbReference type="InterPro" id="IPR036259">
    <property type="entry name" value="MFS_trans_sf"/>
</dbReference>
<sequence>MTIGPIFGLFFQILIGAISDHSSFSYGRRRPFMIAGLVVFVIGGVVISCSGIYPLLSINSFEANNTLQIVSDIFFVIGNILWTIGINAIQLSYRAFILDCFDSVDQVRANLIGAFMGGIGQTFYFAVTIIVYVSIQPEVHSTNEQRGMTIARLVGGYVLYVFSLVLLPISVCV</sequence>
<proteinExistence type="predicted"/>
<dbReference type="OrthoDB" id="28755at2759"/>
<keyword evidence="2" id="KW-0813">Transport</keyword>
<dbReference type="SUPFAM" id="SSF103473">
    <property type="entry name" value="MFS general substrate transporter"/>
    <property type="match status" value="1"/>
</dbReference>
<dbReference type="RefSeq" id="XP_004254998.1">
    <property type="nucleotide sequence ID" value="XM_004254950.1"/>
</dbReference>
<dbReference type="VEuPathDB" id="AmoebaDB:EIN_225500"/>
<feature type="transmembrane region" description="Helical" evidence="6">
    <location>
        <begin position="153"/>
        <end position="172"/>
    </location>
</feature>
<protein>
    <submittedName>
        <fullName evidence="7">Sucrose transporter, putative</fullName>
    </submittedName>
</protein>
<evidence type="ECO:0000313" key="7">
    <source>
        <dbReference type="EMBL" id="ELP88227.1"/>
    </source>
</evidence>
<dbReference type="Proteomes" id="UP000014680">
    <property type="component" value="Unassembled WGS sequence"/>
</dbReference>
<dbReference type="GO" id="GO:0016020">
    <property type="term" value="C:membrane"/>
    <property type="evidence" value="ECO:0007669"/>
    <property type="project" value="UniProtKB-SubCell"/>
</dbReference>
<feature type="transmembrane region" description="Helical" evidence="6">
    <location>
        <begin position="31"/>
        <end position="53"/>
    </location>
</feature>
<feature type="non-terminal residue" evidence="7">
    <location>
        <position position="1"/>
    </location>
</feature>
<dbReference type="GO" id="GO:0008506">
    <property type="term" value="F:sucrose:proton symporter activity"/>
    <property type="evidence" value="ECO:0007669"/>
    <property type="project" value="TreeGrafter"/>
</dbReference>
<evidence type="ECO:0000256" key="5">
    <source>
        <dbReference type="ARBA" id="ARBA00023136"/>
    </source>
</evidence>
<dbReference type="EMBL" id="KB206756">
    <property type="protein sequence ID" value="ELP88227.1"/>
    <property type="molecule type" value="Genomic_DNA"/>
</dbReference>
<evidence type="ECO:0000256" key="1">
    <source>
        <dbReference type="ARBA" id="ARBA00004141"/>
    </source>
</evidence>
<dbReference type="PANTHER" id="PTHR19432">
    <property type="entry name" value="SUGAR TRANSPORTER"/>
    <property type="match status" value="1"/>
</dbReference>
<dbReference type="GeneID" id="14887199"/>
<keyword evidence="5 6" id="KW-0472">Membrane</keyword>
<keyword evidence="4 6" id="KW-1133">Transmembrane helix</keyword>
<dbReference type="AlphaFoldDB" id="A0A0A1U2E0"/>
<evidence type="ECO:0000256" key="4">
    <source>
        <dbReference type="ARBA" id="ARBA00022989"/>
    </source>
</evidence>
<gene>
    <name evidence="7" type="ORF">EIN_225500</name>
</gene>
<accession>A0A0A1U2E0</accession>
<organism evidence="7 8">
    <name type="scientific">Entamoeba invadens IP1</name>
    <dbReference type="NCBI Taxonomy" id="370355"/>
    <lineage>
        <taxon>Eukaryota</taxon>
        <taxon>Amoebozoa</taxon>
        <taxon>Evosea</taxon>
        <taxon>Archamoebae</taxon>
        <taxon>Mastigamoebida</taxon>
        <taxon>Entamoebidae</taxon>
        <taxon>Entamoeba</taxon>
    </lineage>
</organism>
<evidence type="ECO:0000256" key="2">
    <source>
        <dbReference type="ARBA" id="ARBA00022448"/>
    </source>
</evidence>